<evidence type="ECO:0000259" key="9">
    <source>
        <dbReference type="Pfam" id="PF00892"/>
    </source>
</evidence>
<gene>
    <name evidence="10" type="ORF">HNQ79_001615</name>
</gene>
<dbReference type="GO" id="GO:0005886">
    <property type="term" value="C:plasma membrane"/>
    <property type="evidence" value="ECO:0007669"/>
    <property type="project" value="UniProtKB-SubCell"/>
</dbReference>
<evidence type="ECO:0000313" key="11">
    <source>
        <dbReference type="Proteomes" id="UP000540423"/>
    </source>
</evidence>
<evidence type="ECO:0000256" key="4">
    <source>
        <dbReference type="ARBA" id="ARBA00022692"/>
    </source>
</evidence>
<evidence type="ECO:0000313" key="10">
    <source>
        <dbReference type="EMBL" id="MBB6435164.1"/>
    </source>
</evidence>
<feature type="transmembrane region" description="Helical" evidence="8">
    <location>
        <begin position="256"/>
        <end position="276"/>
    </location>
</feature>
<feature type="transmembrane region" description="Helical" evidence="8">
    <location>
        <begin position="282"/>
        <end position="298"/>
    </location>
</feature>
<keyword evidence="11" id="KW-1185">Reference proteome</keyword>
<evidence type="ECO:0000256" key="1">
    <source>
        <dbReference type="ARBA" id="ARBA00004651"/>
    </source>
</evidence>
<keyword evidence="4 8" id="KW-0812">Transmembrane</keyword>
<feature type="transmembrane region" description="Helical" evidence="8">
    <location>
        <begin position="164"/>
        <end position="183"/>
    </location>
</feature>
<accession>A0A7X0LP68</accession>
<dbReference type="RefSeq" id="WP_185028415.1">
    <property type="nucleotide sequence ID" value="NZ_BNBN01000004.1"/>
</dbReference>
<protein>
    <submittedName>
        <fullName evidence="10">Drug/metabolite transporter (DMT)-like permease</fullName>
    </submittedName>
</protein>
<dbReference type="PANTHER" id="PTHR42920">
    <property type="entry name" value="OS03G0707200 PROTEIN-RELATED"/>
    <property type="match status" value="1"/>
</dbReference>
<evidence type="ECO:0000256" key="7">
    <source>
        <dbReference type="SAM" id="MobiDB-lite"/>
    </source>
</evidence>
<feature type="transmembrane region" description="Helical" evidence="8">
    <location>
        <begin position="80"/>
        <end position="100"/>
    </location>
</feature>
<comment type="subcellular location">
    <subcellularLocation>
        <location evidence="1">Cell membrane</location>
        <topology evidence="1">Multi-pass membrane protein</topology>
    </subcellularLocation>
</comment>
<dbReference type="InterPro" id="IPR037185">
    <property type="entry name" value="EmrE-like"/>
</dbReference>
<dbReference type="PANTHER" id="PTHR42920:SF5">
    <property type="entry name" value="EAMA DOMAIN-CONTAINING PROTEIN"/>
    <property type="match status" value="1"/>
</dbReference>
<feature type="transmembrane region" description="Helical" evidence="8">
    <location>
        <begin position="46"/>
        <end position="68"/>
    </location>
</feature>
<feature type="transmembrane region" description="Helical" evidence="8">
    <location>
        <begin position="195"/>
        <end position="215"/>
    </location>
</feature>
<comment type="caution">
    <text evidence="10">The sequence shown here is derived from an EMBL/GenBank/DDBJ whole genome shotgun (WGS) entry which is preliminary data.</text>
</comment>
<evidence type="ECO:0000256" key="5">
    <source>
        <dbReference type="ARBA" id="ARBA00022989"/>
    </source>
</evidence>
<evidence type="ECO:0000256" key="8">
    <source>
        <dbReference type="SAM" id="Phobius"/>
    </source>
</evidence>
<sequence>MTKAPETTPTPTRTERIRGKLALGGSVVGIGSAFIFVRLSEVDPTATLMLRMLAASMMIGAVLAPRSAAVRVRDIRGRDMGLLVLVSIVSGLDLLANQWAVSYTSVANAAFLMNASPVFVLLFARLVYRERVGLMKLVAVVVAVAGGTLVVAGGGDQAPSSLHAFGDGLALTSAALYAVFLLMTKRLRERIPTSVIMLTNSLVIMVMLAPVAMLTSDPLLPKSASGYALIFGYALVCQLLGHGLMTYALRTVDPALASMSGLLRPVVAAALAWLILDEGMGPLQFLGGAVMLLALYCFQRADLGRAVPSSATTEEEQRLGPAEQSRRPASPDPSPQVRADGRPDDG</sequence>
<feature type="transmembrane region" description="Helical" evidence="8">
    <location>
        <begin position="21"/>
        <end position="40"/>
    </location>
</feature>
<dbReference type="EMBL" id="JACHEM010000003">
    <property type="protein sequence ID" value="MBB6435164.1"/>
    <property type="molecule type" value="Genomic_DNA"/>
</dbReference>
<keyword evidence="3" id="KW-1003">Cell membrane</keyword>
<dbReference type="InterPro" id="IPR000620">
    <property type="entry name" value="EamA_dom"/>
</dbReference>
<keyword evidence="5 8" id="KW-1133">Transmembrane helix</keyword>
<keyword evidence="6 8" id="KW-0472">Membrane</keyword>
<dbReference type="Proteomes" id="UP000540423">
    <property type="component" value="Unassembled WGS sequence"/>
</dbReference>
<feature type="domain" description="EamA" evidence="9">
    <location>
        <begin position="165"/>
        <end position="297"/>
    </location>
</feature>
<dbReference type="SUPFAM" id="SSF103481">
    <property type="entry name" value="Multidrug resistance efflux transporter EmrE"/>
    <property type="match status" value="2"/>
</dbReference>
<evidence type="ECO:0000256" key="2">
    <source>
        <dbReference type="ARBA" id="ARBA00007362"/>
    </source>
</evidence>
<feature type="domain" description="EamA" evidence="9">
    <location>
        <begin position="25"/>
        <end position="151"/>
    </location>
</feature>
<feature type="transmembrane region" description="Helical" evidence="8">
    <location>
        <begin position="106"/>
        <end position="127"/>
    </location>
</feature>
<comment type="similarity">
    <text evidence="2">Belongs to the EamA transporter family.</text>
</comment>
<dbReference type="AlphaFoldDB" id="A0A7X0LP68"/>
<evidence type="ECO:0000256" key="3">
    <source>
        <dbReference type="ARBA" id="ARBA00022475"/>
    </source>
</evidence>
<feature type="transmembrane region" description="Helical" evidence="8">
    <location>
        <begin position="227"/>
        <end position="249"/>
    </location>
</feature>
<dbReference type="InterPro" id="IPR051258">
    <property type="entry name" value="Diverse_Substrate_Transporter"/>
</dbReference>
<feature type="transmembrane region" description="Helical" evidence="8">
    <location>
        <begin position="134"/>
        <end position="152"/>
    </location>
</feature>
<proteinExistence type="inferred from homology"/>
<feature type="region of interest" description="Disordered" evidence="7">
    <location>
        <begin position="308"/>
        <end position="346"/>
    </location>
</feature>
<evidence type="ECO:0000256" key="6">
    <source>
        <dbReference type="ARBA" id="ARBA00023136"/>
    </source>
</evidence>
<name>A0A7X0LP68_9ACTN</name>
<organism evidence="10 11">
    <name type="scientific">Streptomyces candidus</name>
    <dbReference type="NCBI Taxonomy" id="67283"/>
    <lineage>
        <taxon>Bacteria</taxon>
        <taxon>Bacillati</taxon>
        <taxon>Actinomycetota</taxon>
        <taxon>Actinomycetes</taxon>
        <taxon>Kitasatosporales</taxon>
        <taxon>Streptomycetaceae</taxon>
        <taxon>Streptomyces</taxon>
    </lineage>
</organism>
<reference evidence="10 11" key="1">
    <citation type="submission" date="2020-08" db="EMBL/GenBank/DDBJ databases">
        <title>Genomic Encyclopedia of Type Strains, Phase IV (KMG-IV): sequencing the most valuable type-strain genomes for metagenomic binning, comparative biology and taxonomic classification.</title>
        <authorList>
            <person name="Goeker M."/>
        </authorList>
    </citation>
    <scope>NUCLEOTIDE SEQUENCE [LARGE SCALE GENOMIC DNA]</scope>
    <source>
        <strain evidence="10 11">DSM 40141</strain>
    </source>
</reference>
<dbReference type="Pfam" id="PF00892">
    <property type="entry name" value="EamA"/>
    <property type="match status" value="2"/>
</dbReference>